<protein>
    <submittedName>
        <fullName evidence="1">Uncharacterized protein</fullName>
    </submittedName>
</protein>
<name>A0AAE0CHM2_9CHLO</name>
<dbReference type="AlphaFoldDB" id="A0AAE0CHM2"/>
<reference evidence="1 2" key="1">
    <citation type="journal article" date="2015" name="Genome Biol. Evol.">
        <title>Comparative Genomics of a Bacterivorous Green Alga Reveals Evolutionary Causalities and Consequences of Phago-Mixotrophic Mode of Nutrition.</title>
        <authorList>
            <person name="Burns J.A."/>
            <person name="Paasch A."/>
            <person name="Narechania A."/>
            <person name="Kim E."/>
        </authorList>
    </citation>
    <scope>NUCLEOTIDE SEQUENCE [LARGE SCALE GENOMIC DNA]</scope>
    <source>
        <strain evidence="1 2">PLY_AMNH</strain>
    </source>
</reference>
<proteinExistence type="predicted"/>
<sequence length="71" mass="7757">MNFISFKDNEESSCLGLSRALPPGSFCSDLWALGCVRIISSSSSCLNILKLGYWIFATGGCVARCYLRQQA</sequence>
<comment type="caution">
    <text evidence="1">The sequence shown here is derived from an EMBL/GenBank/DDBJ whole genome shotgun (WGS) entry which is preliminary data.</text>
</comment>
<organism evidence="1 2">
    <name type="scientific">Cymbomonas tetramitiformis</name>
    <dbReference type="NCBI Taxonomy" id="36881"/>
    <lineage>
        <taxon>Eukaryota</taxon>
        <taxon>Viridiplantae</taxon>
        <taxon>Chlorophyta</taxon>
        <taxon>Pyramimonadophyceae</taxon>
        <taxon>Pyramimonadales</taxon>
        <taxon>Pyramimonadaceae</taxon>
        <taxon>Cymbomonas</taxon>
    </lineage>
</organism>
<gene>
    <name evidence="1" type="ORF">CYMTET_36467</name>
</gene>
<accession>A0AAE0CHM2</accession>
<keyword evidence="2" id="KW-1185">Reference proteome</keyword>
<dbReference type="EMBL" id="LGRX02023752">
    <property type="protein sequence ID" value="KAK3254315.1"/>
    <property type="molecule type" value="Genomic_DNA"/>
</dbReference>
<evidence type="ECO:0000313" key="1">
    <source>
        <dbReference type="EMBL" id="KAK3254315.1"/>
    </source>
</evidence>
<dbReference type="Proteomes" id="UP001190700">
    <property type="component" value="Unassembled WGS sequence"/>
</dbReference>
<evidence type="ECO:0000313" key="2">
    <source>
        <dbReference type="Proteomes" id="UP001190700"/>
    </source>
</evidence>